<evidence type="ECO:0000313" key="5">
    <source>
        <dbReference type="Proteomes" id="UP000266441"/>
    </source>
</evidence>
<dbReference type="Proteomes" id="UP000266441">
    <property type="component" value="Unassembled WGS sequence"/>
</dbReference>
<dbReference type="RefSeq" id="WP_119347941.1">
    <property type="nucleotide sequence ID" value="NZ_QWET01000001.1"/>
</dbReference>
<feature type="signal peptide" evidence="2">
    <location>
        <begin position="1"/>
        <end position="22"/>
    </location>
</feature>
<proteinExistence type="predicted"/>
<gene>
    <name evidence="4" type="ORF">D1164_00315</name>
</gene>
<name>A0A399D4S5_9BACT</name>
<dbReference type="SUPFAM" id="SSF56300">
    <property type="entry name" value="Metallo-dependent phosphatases"/>
    <property type="match status" value="1"/>
</dbReference>
<keyword evidence="5" id="KW-1185">Reference proteome</keyword>
<dbReference type="InterPro" id="IPR004843">
    <property type="entry name" value="Calcineurin-like_PHP"/>
</dbReference>
<dbReference type="PANTHER" id="PTHR22953:SF153">
    <property type="entry name" value="PURPLE ACID PHOSPHATASE"/>
    <property type="match status" value="1"/>
</dbReference>
<feature type="domain" description="Calcineurin-like phosphoesterase" evidence="3">
    <location>
        <begin position="138"/>
        <end position="333"/>
    </location>
</feature>
<dbReference type="EMBL" id="QWET01000001">
    <property type="protein sequence ID" value="RIH66915.1"/>
    <property type="molecule type" value="Genomic_DNA"/>
</dbReference>
<dbReference type="OrthoDB" id="596345at2"/>
<sequence length="390" mass="43913">MTNLKVCAGIVLLLLGTQVIRAEENKSVTINHGPYLQNVSQNTISVVFSTDALVVPGVMLYGKGEKPVVIKNSHYGLIDVGEGIHKVEISGLKPGTSYSYKVFGIEVVDYQPYKCVFGDTVYSALGTFKTVEPDKEGIKFTVFNDVHDKAWKIGKYLDHNAIDEQDFYILNGDILGHIDEEAQMYSSFIDTCVSRFAQNIPFFYVRGNHETRGAYARELKKFLVLDNDSYYYAFSRGPARFVVLDGGEDKPDDNIEYSGLADFDAFREKQLEWLKREIAGREFLDAEVKIVVIHMPIIENKENWYGMAQLAEHYGPVLRDAGIDLMISGHTHTNEWIDSKKSGFGYPVIICSHEDFLEVELDATMIKCEVKGMDGKVVQSQHISLQASEK</sequence>
<evidence type="ECO:0000259" key="3">
    <source>
        <dbReference type="Pfam" id="PF00149"/>
    </source>
</evidence>
<organism evidence="4 5">
    <name type="scientific">Mariniphaga sediminis</name>
    <dbReference type="NCBI Taxonomy" id="1628158"/>
    <lineage>
        <taxon>Bacteria</taxon>
        <taxon>Pseudomonadati</taxon>
        <taxon>Bacteroidota</taxon>
        <taxon>Bacteroidia</taxon>
        <taxon>Marinilabiliales</taxon>
        <taxon>Prolixibacteraceae</taxon>
        <taxon>Mariniphaga</taxon>
    </lineage>
</organism>
<protein>
    <recommendedName>
        <fullName evidence="3">Calcineurin-like phosphoesterase domain-containing protein</fullName>
    </recommendedName>
</protein>
<evidence type="ECO:0000313" key="4">
    <source>
        <dbReference type="EMBL" id="RIH66915.1"/>
    </source>
</evidence>
<dbReference type="InterPro" id="IPR029052">
    <property type="entry name" value="Metallo-depent_PP-like"/>
</dbReference>
<evidence type="ECO:0000256" key="2">
    <source>
        <dbReference type="SAM" id="SignalP"/>
    </source>
</evidence>
<reference evidence="4 5" key="1">
    <citation type="journal article" date="2015" name="Int. J. Syst. Evol. Microbiol.">
        <title>Mariniphaga sediminis sp. nov., isolated from coastal sediment.</title>
        <authorList>
            <person name="Wang F.Q."/>
            <person name="Shen Q.Y."/>
            <person name="Chen G.J."/>
            <person name="Du Z.J."/>
        </authorList>
    </citation>
    <scope>NUCLEOTIDE SEQUENCE [LARGE SCALE GENOMIC DNA]</scope>
    <source>
        <strain evidence="4 5">SY21</strain>
    </source>
</reference>
<dbReference type="InterPro" id="IPR008963">
    <property type="entry name" value="Purple_acid_Pase-like_N"/>
</dbReference>
<dbReference type="SUPFAM" id="SSF49363">
    <property type="entry name" value="Purple acid phosphatase, N-terminal domain"/>
    <property type="match status" value="1"/>
</dbReference>
<dbReference type="PANTHER" id="PTHR22953">
    <property type="entry name" value="ACID PHOSPHATASE RELATED"/>
    <property type="match status" value="1"/>
</dbReference>
<dbReference type="AlphaFoldDB" id="A0A399D4S5"/>
<dbReference type="Gene3D" id="3.60.21.10">
    <property type="match status" value="1"/>
</dbReference>
<accession>A0A399D4S5</accession>
<dbReference type="GO" id="GO:0046872">
    <property type="term" value="F:metal ion binding"/>
    <property type="evidence" value="ECO:0007669"/>
    <property type="project" value="InterPro"/>
</dbReference>
<dbReference type="InterPro" id="IPR039331">
    <property type="entry name" value="PAPs-like"/>
</dbReference>
<dbReference type="GO" id="GO:0003993">
    <property type="term" value="F:acid phosphatase activity"/>
    <property type="evidence" value="ECO:0007669"/>
    <property type="project" value="InterPro"/>
</dbReference>
<evidence type="ECO:0000256" key="1">
    <source>
        <dbReference type="ARBA" id="ARBA00022729"/>
    </source>
</evidence>
<feature type="chain" id="PRO_5017484896" description="Calcineurin-like phosphoesterase domain-containing protein" evidence="2">
    <location>
        <begin position="23"/>
        <end position="390"/>
    </location>
</feature>
<comment type="caution">
    <text evidence="4">The sequence shown here is derived from an EMBL/GenBank/DDBJ whole genome shotgun (WGS) entry which is preliminary data.</text>
</comment>
<keyword evidence="1 2" id="KW-0732">Signal</keyword>
<dbReference type="Pfam" id="PF00149">
    <property type="entry name" value="Metallophos"/>
    <property type="match status" value="1"/>
</dbReference>